<comment type="caution">
    <text evidence="1">The sequence shown here is derived from an EMBL/GenBank/DDBJ whole genome shotgun (WGS) entry which is preliminary data.</text>
</comment>
<protein>
    <submittedName>
        <fullName evidence="1">Uncharacterized protein</fullName>
    </submittedName>
</protein>
<accession>A0A8H5Z9W5</accession>
<feature type="non-terminal residue" evidence="1">
    <location>
        <position position="1"/>
    </location>
</feature>
<dbReference type="AlphaFoldDB" id="A0A8H5Z9W5"/>
<dbReference type="EMBL" id="WNKQ01000024">
    <property type="protein sequence ID" value="KAF5844354.1"/>
    <property type="molecule type" value="Genomic_DNA"/>
</dbReference>
<organism evidence="1 2">
    <name type="scientific">Cochliobolus sativus</name>
    <name type="common">Common root rot and spot blotch fungus</name>
    <name type="synonym">Bipolaris sorokiniana</name>
    <dbReference type="NCBI Taxonomy" id="45130"/>
    <lineage>
        <taxon>Eukaryota</taxon>
        <taxon>Fungi</taxon>
        <taxon>Dikarya</taxon>
        <taxon>Ascomycota</taxon>
        <taxon>Pezizomycotina</taxon>
        <taxon>Dothideomycetes</taxon>
        <taxon>Pleosporomycetidae</taxon>
        <taxon>Pleosporales</taxon>
        <taxon>Pleosporineae</taxon>
        <taxon>Pleosporaceae</taxon>
        <taxon>Bipolaris</taxon>
    </lineage>
</organism>
<dbReference type="Proteomes" id="UP000624244">
    <property type="component" value="Unassembled WGS sequence"/>
</dbReference>
<evidence type="ECO:0000313" key="2">
    <source>
        <dbReference type="Proteomes" id="UP000624244"/>
    </source>
</evidence>
<name>A0A8H5Z9W5_COCSA</name>
<evidence type="ECO:0000313" key="1">
    <source>
        <dbReference type="EMBL" id="KAF5844354.1"/>
    </source>
</evidence>
<proteinExistence type="predicted"/>
<gene>
    <name evidence="1" type="ORF">GGP41_004521</name>
</gene>
<sequence>ISPTDSNLPTVQEQPVLQNASLQGIVKIFDAYMCNAIRRVNVDGESKAAISMIFPGWGGLVDCLMSLDVCEWGIAQLSMALFNAKVEWTEHILHVVLENGMKLTTESSEVTLKGVEDKVINKVFGSEIYHAIAECAMRRREMAEGRDLPCLLFPLTVIFIDSDITSLPIYHLAPAHNHLDTVLIDIIKIYCQVERLCIESLMTV</sequence>
<reference evidence="1" key="1">
    <citation type="submission" date="2019-11" db="EMBL/GenBank/DDBJ databases">
        <title>Bipolaris sorokiniana Genome sequencing.</title>
        <authorList>
            <person name="Wang H."/>
        </authorList>
    </citation>
    <scope>NUCLEOTIDE SEQUENCE</scope>
</reference>